<dbReference type="AlphaFoldDB" id="A0A1K0GF95"/>
<evidence type="ECO:0000256" key="2">
    <source>
        <dbReference type="ARBA" id="ARBA00022475"/>
    </source>
</evidence>
<comment type="caution">
    <text evidence="7">The sequence shown here is derived from an EMBL/GenBank/DDBJ whole genome shotgun (WGS) entry which is preliminary data.</text>
</comment>
<dbReference type="RefSeq" id="WP_071808611.1">
    <property type="nucleotide sequence ID" value="NZ_MEIA01000449.1"/>
</dbReference>
<accession>A0A1K0GF95</accession>
<feature type="transmembrane region" description="Helical" evidence="6">
    <location>
        <begin position="321"/>
        <end position="342"/>
    </location>
</feature>
<feature type="transmembrane region" description="Helical" evidence="6">
    <location>
        <begin position="58"/>
        <end position="79"/>
    </location>
</feature>
<feature type="transmembrane region" description="Helical" evidence="6">
    <location>
        <begin position="224"/>
        <end position="246"/>
    </location>
</feature>
<evidence type="ECO:0000256" key="6">
    <source>
        <dbReference type="SAM" id="Phobius"/>
    </source>
</evidence>
<dbReference type="PANTHER" id="PTHR23513:SF11">
    <property type="entry name" value="STAPHYLOFERRIN A TRANSPORTER"/>
    <property type="match status" value="1"/>
</dbReference>
<dbReference type="Gene3D" id="1.20.1250.20">
    <property type="entry name" value="MFS general substrate transporter like domains"/>
    <property type="match status" value="1"/>
</dbReference>
<dbReference type="Proteomes" id="UP000182486">
    <property type="component" value="Unassembled WGS sequence"/>
</dbReference>
<dbReference type="InterPro" id="IPR011701">
    <property type="entry name" value="MFS"/>
</dbReference>
<dbReference type="GO" id="GO:0005886">
    <property type="term" value="C:plasma membrane"/>
    <property type="evidence" value="ECO:0007669"/>
    <property type="project" value="UniProtKB-SubCell"/>
</dbReference>
<evidence type="ECO:0000256" key="5">
    <source>
        <dbReference type="ARBA" id="ARBA00023136"/>
    </source>
</evidence>
<evidence type="ECO:0000313" key="7">
    <source>
        <dbReference type="EMBL" id="OJF10838.1"/>
    </source>
</evidence>
<dbReference type="InterPro" id="IPR022324">
    <property type="entry name" value="Bacilysin_exporter_BacE_put"/>
</dbReference>
<gene>
    <name evidence="7" type="ORF">BG844_29615</name>
</gene>
<proteinExistence type="predicted"/>
<evidence type="ECO:0000313" key="8">
    <source>
        <dbReference type="Proteomes" id="UP000182486"/>
    </source>
</evidence>
<keyword evidence="8" id="KW-1185">Reference proteome</keyword>
<dbReference type="GO" id="GO:0022857">
    <property type="term" value="F:transmembrane transporter activity"/>
    <property type="evidence" value="ECO:0007669"/>
    <property type="project" value="InterPro"/>
</dbReference>
<feature type="transmembrane region" description="Helical" evidence="6">
    <location>
        <begin position="183"/>
        <end position="203"/>
    </location>
</feature>
<feature type="transmembrane region" description="Helical" evidence="6">
    <location>
        <begin position="383"/>
        <end position="404"/>
    </location>
</feature>
<feature type="transmembrane region" description="Helical" evidence="6">
    <location>
        <begin position="295"/>
        <end position="315"/>
    </location>
</feature>
<sequence length="410" mass="42457">MSVAQSVSGRLRQATGPLHGNWRFSTVWFGQALSCFGDPLQRIAIVYIILSQYGDPLLLSQVVVAFAVPSALAALFGGVISDRYSPRRVMFWSDIVRALSAAALAVLAATNGSTTLITIVLAIAGTAGGAFLPASRSVVTSLVDSNNLQSANSLMQINPQLAMFIGAPVGTLIVAAYGPSTALIINAVSFIISAISCLAIPRMTASIAASGQRIMSEAWDGIRYLARHGALTVLVVMDMVIDFATAGQLAVGLPILAHERGNAADFGILLGGFGAGSILGLVLMAVVPPIKRRRGLLICWLQLAQAPLLGAIAFTDIVVSTALLALMAALNGVALVLYLGVIHDYTEPRLLGRVMALTVVAGLSLQPLAQLATGFAAEFGNSALPFIAGSLIMAIASAIALGSARVRKLA</sequence>
<evidence type="ECO:0000256" key="3">
    <source>
        <dbReference type="ARBA" id="ARBA00022692"/>
    </source>
</evidence>
<feature type="transmembrane region" description="Helical" evidence="6">
    <location>
        <begin position="266"/>
        <end position="288"/>
    </location>
</feature>
<keyword evidence="3 6" id="KW-0812">Transmembrane</keyword>
<reference evidence="7 8" key="1">
    <citation type="submission" date="2016-09" db="EMBL/GenBank/DDBJ databases">
        <title>Couchioplanes caeruleus draft genome sequence.</title>
        <authorList>
            <person name="Sheehan J."/>
            <person name="Caffrey P."/>
        </authorList>
    </citation>
    <scope>NUCLEOTIDE SEQUENCE [LARGE SCALE GENOMIC DNA]</scope>
    <source>
        <strain evidence="7 8">DSM 43634</strain>
    </source>
</reference>
<dbReference type="EMBL" id="MEIA01000449">
    <property type="protein sequence ID" value="OJF10838.1"/>
    <property type="molecule type" value="Genomic_DNA"/>
</dbReference>
<evidence type="ECO:0000256" key="4">
    <source>
        <dbReference type="ARBA" id="ARBA00022989"/>
    </source>
</evidence>
<name>A0A1K0GF95_9ACTN</name>
<dbReference type="Pfam" id="PF07690">
    <property type="entry name" value="MFS_1"/>
    <property type="match status" value="1"/>
</dbReference>
<evidence type="ECO:0000256" key="1">
    <source>
        <dbReference type="ARBA" id="ARBA00004651"/>
    </source>
</evidence>
<evidence type="ECO:0008006" key="9">
    <source>
        <dbReference type="Google" id="ProtNLM"/>
    </source>
</evidence>
<dbReference type="PRINTS" id="PR01988">
    <property type="entry name" value="EXPORTERBACE"/>
</dbReference>
<dbReference type="CDD" id="cd06173">
    <property type="entry name" value="MFS_MefA_like"/>
    <property type="match status" value="1"/>
</dbReference>
<organism evidence="7 8">
    <name type="scientific">Couchioplanes caeruleus subsp. caeruleus</name>
    <dbReference type="NCBI Taxonomy" id="56427"/>
    <lineage>
        <taxon>Bacteria</taxon>
        <taxon>Bacillati</taxon>
        <taxon>Actinomycetota</taxon>
        <taxon>Actinomycetes</taxon>
        <taxon>Micromonosporales</taxon>
        <taxon>Micromonosporaceae</taxon>
        <taxon>Couchioplanes</taxon>
    </lineage>
</organism>
<dbReference type="SUPFAM" id="SSF103473">
    <property type="entry name" value="MFS general substrate transporter"/>
    <property type="match status" value="1"/>
</dbReference>
<protein>
    <recommendedName>
        <fullName evidence="9">MFS transporter</fullName>
    </recommendedName>
</protein>
<keyword evidence="5 6" id="KW-0472">Membrane</keyword>
<feature type="transmembrane region" description="Helical" evidence="6">
    <location>
        <begin position="354"/>
        <end position="377"/>
    </location>
</feature>
<comment type="subcellular location">
    <subcellularLocation>
        <location evidence="1">Cell membrane</location>
        <topology evidence="1">Multi-pass membrane protein</topology>
    </subcellularLocation>
</comment>
<keyword evidence="4 6" id="KW-1133">Transmembrane helix</keyword>
<keyword evidence="2" id="KW-1003">Cell membrane</keyword>
<dbReference type="InterPro" id="IPR036259">
    <property type="entry name" value="MFS_trans_sf"/>
</dbReference>
<dbReference type="PANTHER" id="PTHR23513">
    <property type="entry name" value="INTEGRAL MEMBRANE EFFLUX PROTEIN-RELATED"/>
    <property type="match status" value="1"/>
</dbReference>